<accession>A0A0S4JG78</accession>
<dbReference type="Proteomes" id="UP000051952">
    <property type="component" value="Unassembled WGS sequence"/>
</dbReference>
<reference evidence="3" key="1">
    <citation type="submission" date="2015-09" db="EMBL/GenBank/DDBJ databases">
        <authorList>
            <consortium name="Pathogen Informatics"/>
        </authorList>
    </citation>
    <scope>NUCLEOTIDE SEQUENCE [LARGE SCALE GENOMIC DNA]</scope>
    <source>
        <strain evidence="3">Lake Konstanz</strain>
    </source>
</reference>
<protein>
    <submittedName>
        <fullName evidence="2">Transmembrane protein, putative</fullName>
    </submittedName>
</protein>
<sequence>MPSPASVSSPPVNYPMFQYFWLPSFTSIVLGLRDKQNTYTNRSVKKKRERKSVEFYFEPRSNRIICFVGVFLCITNQRECYKNVGRGFLKKKCDTKVICIAMSLFCCFSKPLTSSCKSINNTNSLFPFCCLFKYDKKMVCRY</sequence>
<keyword evidence="1" id="KW-0472">Membrane</keyword>
<dbReference type="AlphaFoldDB" id="A0A0S4JG78"/>
<gene>
    <name evidence="2" type="ORF">BSAL_01375</name>
</gene>
<evidence type="ECO:0000313" key="3">
    <source>
        <dbReference type="Proteomes" id="UP000051952"/>
    </source>
</evidence>
<evidence type="ECO:0000313" key="2">
    <source>
        <dbReference type="EMBL" id="CUG87399.1"/>
    </source>
</evidence>
<name>A0A0S4JG78_BODSA</name>
<keyword evidence="1" id="KW-1133">Transmembrane helix</keyword>
<keyword evidence="1 2" id="KW-0812">Transmembrane</keyword>
<feature type="transmembrane region" description="Helical" evidence="1">
    <location>
        <begin position="12"/>
        <end position="32"/>
    </location>
</feature>
<keyword evidence="3" id="KW-1185">Reference proteome</keyword>
<dbReference type="VEuPathDB" id="TriTrypDB:BSAL_01375"/>
<proteinExistence type="predicted"/>
<organism evidence="2 3">
    <name type="scientific">Bodo saltans</name>
    <name type="common">Flagellated protozoan</name>
    <dbReference type="NCBI Taxonomy" id="75058"/>
    <lineage>
        <taxon>Eukaryota</taxon>
        <taxon>Discoba</taxon>
        <taxon>Euglenozoa</taxon>
        <taxon>Kinetoplastea</taxon>
        <taxon>Metakinetoplastina</taxon>
        <taxon>Eubodonida</taxon>
        <taxon>Bodonidae</taxon>
        <taxon>Bodo</taxon>
    </lineage>
</organism>
<dbReference type="EMBL" id="CYKH01001508">
    <property type="protein sequence ID" value="CUG87399.1"/>
    <property type="molecule type" value="Genomic_DNA"/>
</dbReference>
<evidence type="ECO:0000256" key="1">
    <source>
        <dbReference type="SAM" id="Phobius"/>
    </source>
</evidence>